<evidence type="ECO:0000256" key="2">
    <source>
        <dbReference type="SAM" id="Phobius"/>
    </source>
</evidence>
<evidence type="ECO:0000256" key="1">
    <source>
        <dbReference type="SAM" id="MobiDB-lite"/>
    </source>
</evidence>
<feature type="region of interest" description="Disordered" evidence="1">
    <location>
        <begin position="163"/>
        <end position="230"/>
    </location>
</feature>
<feature type="transmembrane region" description="Helical" evidence="2">
    <location>
        <begin position="274"/>
        <end position="291"/>
    </location>
</feature>
<name>A0A8D8WEA9_9HEMI</name>
<keyword evidence="2" id="KW-0812">Transmembrane</keyword>
<organism evidence="3">
    <name type="scientific">Cacopsylla melanoneura</name>
    <dbReference type="NCBI Taxonomy" id="428564"/>
    <lineage>
        <taxon>Eukaryota</taxon>
        <taxon>Metazoa</taxon>
        <taxon>Ecdysozoa</taxon>
        <taxon>Arthropoda</taxon>
        <taxon>Hexapoda</taxon>
        <taxon>Insecta</taxon>
        <taxon>Pterygota</taxon>
        <taxon>Neoptera</taxon>
        <taxon>Paraneoptera</taxon>
        <taxon>Hemiptera</taxon>
        <taxon>Sternorrhyncha</taxon>
        <taxon>Psylloidea</taxon>
        <taxon>Psyllidae</taxon>
        <taxon>Psyllinae</taxon>
        <taxon>Cacopsylla</taxon>
    </lineage>
</organism>
<proteinExistence type="predicted"/>
<dbReference type="EMBL" id="HBUF01187154">
    <property type="protein sequence ID" value="CAG6657076.1"/>
    <property type="molecule type" value="Transcribed_RNA"/>
</dbReference>
<sequence>MRCEPKLHGSWQNQIMWLKTLSAISLLTLSNIAEHYNLLKLVFPYHILASLLINNIVCVFCTHRDIHFFSDFVWKLATALSHLNVYSFQIKVALDTMMILNQIALLFQTKPAKRLHKQDSHHAGVTTYLERRPSIHKTTANHVETKVNETFLAQRIFSLNLGKPTPKQNVKRSSDSESSNGGFDFSKVKLNQTNLREDFPPNSWTPSPRSNSHHTTSLTKTSPDSSLLKPSRLSFSPVAESSSDSQTVSQTLFYSNTPRVVYVQIPSVVAEQGYLKLICYLFTLVIVYIIYNEYRISKMYSASAAHT</sequence>
<dbReference type="EMBL" id="HBUF01187155">
    <property type="protein sequence ID" value="CAG6657077.1"/>
    <property type="molecule type" value="Transcribed_RNA"/>
</dbReference>
<dbReference type="EMBL" id="HBUF01187153">
    <property type="protein sequence ID" value="CAG6657075.1"/>
    <property type="molecule type" value="Transcribed_RNA"/>
</dbReference>
<dbReference type="EMBL" id="HBUF01618559">
    <property type="protein sequence ID" value="CAG6780461.1"/>
    <property type="molecule type" value="Transcribed_RNA"/>
</dbReference>
<feature type="compositionally biased region" description="Polar residues" evidence="1">
    <location>
        <begin position="202"/>
        <end position="225"/>
    </location>
</feature>
<dbReference type="EMBL" id="HBUF01372505">
    <property type="protein sequence ID" value="CAG6726848.1"/>
    <property type="molecule type" value="Transcribed_RNA"/>
</dbReference>
<protein>
    <submittedName>
        <fullName evidence="3">Uncharacterized protein</fullName>
    </submittedName>
</protein>
<dbReference type="EMBL" id="HBUF01618558">
    <property type="protein sequence ID" value="CAG6780460.1"/>
    <property type="molecule type" value="Transcribed_RNA"/>
</dbReference>
<keyword evidence="2" id="KW-0472">Membrane</keyword>
<evidence type="ECO:0000313" key="3">
    <source>
        <dbReference type="EMBL" id="CAG6657077.1"/>
    </source>
</evidence>
<keyword evidence="2" id="KW-1133">Transmembrane helix</keyword>
<accession>A0A8D8WEA9</accession>
<dbReference type="AlphaFoldDB" id="A0A8D8WEA9"/>
<reference evidence="3" key="1">
    <citation type="submission" date="2021-05" db="EMBL/GenBank/DDBJ databases">
        <authorList>
            <person name="Alioto T."/>
            <person name="Alioto T."/>
            <person name="Gomez Garrido J."/>
        </authorList>
    </citation>
    <scope>NUCLEOTIDE SEQUENCE</scope>
</reference>